<evidence type="ECO:0000256" key="4">
    <source>
        <dbReference type="ARBA" id="ARBA00022917"/>
    </source>
</evidence>
<evidence type="ECO:0000259" key="5">
    <source>
        <dbReference type="Pfam" id="PF01765"/>
    </source>
</evidence>
<evidence type="ECO:0000313" key="6">
    <source>
        <dbReference type="EMBL" id="SVA51261.1"/>
    </source>
</evidence>
<dbReference type="SUPFAM" id="SSF55194">
    <property type="entry name" value="Ribosome recycling factor, RRF"/>
    <property type="match status" value="1"/>
</dbReference>
<accession>A0A381WG22</accession>
<organism evidence="6">
    <name type="scientific">marine metagenome</name>
    <dbReference type="NCBI Taxonomy" id="408172"/>
    <lineage>
        <taxon>unclassified sequences</taxon>
        <taxon>metagenomes</taxon>
        <taxon>ecological metagenomes</taxon>
    </lineage>
</organism>
<dbReference type="PANTHER" id="PTHR20982:SF3">
    <property type="entry name" value="MITOCHONDRIAL RIBOSOME RECYCLING FACTOR PSEUDO 1"/>
    <property type="match status" value="1"/>
</dbReference>
<dbReference type="NCBIfam" id="TIGR00496">
    <property type="entry name" value="frr"/>
    <property type="match status" value="1"/>
</dbReference>
<dbReference type="InterPro" id="IPR036191">
    <property type="entry name" value="RRF_sf"/>
</dbReference>
<dbReference type="EMBL" id="UINC01011644">
    <property type="protein sequence ID" value="SVA51261.1"/>
    <property type="molecule type" value="Genomic_DNA"/>
</dbReference>
<dbReference type="HAMAP" id="MF_00040">
    <property type="entry name" value="RRF"/>
    <property type="match status" value="1"/>
</dbReference>
<dbReference type="Pfam" id="PF01765">
    <property type="entry name" value="RRF"/>
    <property type="match status" value="1"/>
</dbReference>
<dbReference type="CDD" id="cd00520">
    <property type="entry name" value="RRF"/>
    <property type="match status" value="1"/>
</dbReference>
<keyword evidence="4" id="KW-0648">Protein biosynthesis</keyword>
<reference evidence="6" key="1">
    <citation type="submission" date="2018-05" db="EMBL/GenBank/DDBJ databases">
        <authorList>
            <person name="Lanie J.A."/>
            <person name="Ng W.-L."/>
            <person name="Kazmierczak K.M."/>
            <person name="Andrzejewski T.M."/>
            <person name="Davidsen T.M."/>
            <person name="Wayne K.J."/>
            <person name="Tettelin H."/>
            <person name="Glass J.I."/>
            <person name="Rusch D."/>
            <person name="Podicherti R."/>
            <person name="Tsui H.-C.T."/>
            <person name="Winkler M.E."/>
        </authorList>
    </citation>
    <scope>NUCLEOTIDE SEQUENCE</scope>
</reference>
<comment type="similarity">
    <text evidence="2">Belongs to the RRF family.</text>
</comment>
<evidence type="ECO:0000256" key="2">
    <source>
        <dbReference type="ARBA" id="ARBA00005912"/>
    </source>
</evidence>
<dbReference type="GO" id="GO:0005737">
    <property type="term" value="C:cytoplasm"/>
    <property type="evidence" value="ECO:0007669"/>
    <property type="project" value="UniProtKB-SubCell"/>
</dbReference>
<evidence type="ECO:0000256" key="3">
    <source>
        <dbReference type="ARBA" id="ARBA00022490"/>
    </source>
</evidence>
<comment type="subcellular location">
    <subcellularLocation>
        <location evidence="1">Cytoplasm</location>
    </subcellularLocation>
</comment>
<sequence length="185" mass="21284">MFEEINKDAIHRMDQAVKHARTELTKVRTGRANPDILNSIQIEYYDSMMPLNQVSTISVPEPRLITLQPFEKSLIPEIEKAIMDSNLGLTPSNNGTSVLIPIPQLSEERRKDLIKYVHQLIEEGRVAVRNVRRDVLHNIKESGKEGHVSEDEIHRQEVEIQTLTDSHISSLNELQDFKEKELLEN</sequence>
<evidence type="ECO:0000256" key="1">
    <source>
        <dbReference type="ARBA" id="ARBA00004496"/>
    </source>
</evidence>
<dbReference type="InterPro" id="IPR002661">
    <property type="entry name" value="Ribosome_recyc_fac"/>
</dbReference>
<gene>
    <name evidence="6" type="ORF">METZ01_LOCUS104115</name>
</gene>
<dbReference type="PANTHER" id="PTHR20982">
    <property type="entry name" value="RIBOSOME RECYCLING FACTOR"/>
    <property type="match status" value="1"/>
</dbReference>
<dbReference type="GO" id="GO:0043023">
    <property type="term" value="F:ribosomal large subunit binding"/>
    <property type="evidence" value="ECO:0007669"/>
    <property type="project" value="TreeGrafter"/>
</dbReference>
<name>A0A381WG22_9ZZZZ</name>
<dbReference type="AlphaFoldDB" id="A0A381WG22"/>
<dbReference type="InterPro" id="IPR023584">
    <property type="entry name" value="Ribosome_recyc_fac_dom"/>
</dbReference>
<proteinExistence type="inferred from homology"/>
<keyword evidence="3" id="KW-0963">Cytoplasm</keyword>
<feature type="domain" description="Ribosome recycling factor" evidence="5">
    <location>
        <begin position="21"/>
        <end position="183"/>
    </location>
</feature>
<dbReference type="Gene3D" id="3.30.1360.40">
    <property type="match status" value="1"/>
</dbReference>
<dbReference type="FunFam" id="3.30.1360.40:FF:000001">
    <property type="entry name" value="Ribosome-recycling factor"/>
    <property type="match status" value="1"/>
</dbReference>
<dbReference type="Gene3D" id="1.10.132.20">
    <property type="entry name" value="Ribosome-recycling factor"/>
    <property type="match status" value="1"/>
</dbReference>
<dbReference type="FunFam" id="1.10.132.20:FF:000001">
    <property type="entry name" value="Ribosome-recycling factor"/>
    <property type="match status" value="1"/>
</dbReference>
<protein>
    <recommendedName>
        <fullName evidence="5">Ribosome recycling factor domain-containing protein</fullName>
    </recommendedName>
</protein>
<dbReference type="GO" id="GO:0006412">
    <property type="term" value="P:translation"/>
    <property type="evidence" value="ECO:0007669"/>
    <property type="project" value="UniProtKB-KW"/>
</dbReference>